<keyword evidence="2" id="KW-1185">Reference proteome</keyword>
<evidence type="ECO:0000313" key="1">
    <source>
        <dbReference type="EMBL" id="MEE2037965.1"/>
    </source>
</evidence>
<dbReference type="RefSeq" id="WP_330091756.1">
    <property type="nucleotide sequence ID" value="NZ_JAUZMY010000010.1"/>
</dbReference>
<organism evidence="1 2">
    <name type="scientific">Nocardiopsis codii</name>
    <dbReference type="NCBI Taxonomy" id="3065942"/>
    <lineage>
        <taxon>Bacteria</taxon>
        <taxon>Bacillati</taxon>
        <taxon>Actinomycetota</taxon>
        <taxon>Actinomycetes</taxon>
        <taxon>Streptosporangiales</taxon>
        <taxon>Nocardiopsidaceae</taxon>
        <taxon>Nocardiopsis</taxon>
    </lineage>
</organism>
<name>A0ABU7K6U1_9ACTN</name>
<dbReference type="EMBL" id="JAUZMY010000010">
    <property type="protein sequence ID" value="MEE2037965.1"/>
    <property type="molecule type" value="Genomic_DNA"/>
</dbReference>
<evidence type="ECO:0000313" key="2">
    <source>
        <dbReference type="Proteomes" id="UP001356095"/>
    </source>
</evidence>
<comment type="caution">
    <text evidence="1">The sequence shown here is derived from an EMBL/GenBank/DDBJ whole genome shotgun (WGS) entry which is preliminary data.</text>
</comment>
<proteinExistence type="predicted"/>
<reference evidence="1 2" key="1">
    <citation type="submission" date="2023-08" db="EMBL/GenBank/DDBJ databases">
        <authorList>
            <person name="Girao M."/>
            <person name="Carvalho M.F."/>
        </authorList>
    </citation>
    <scope>NUCLEOTIDE SEQUENCE [LARGE SCALE GENOMIC DNA]</scope>
    <source>
        <strain evidence="1 2">CT-R113</strain>
    </source>
</reference>
<protein>
    <submittedName>
        <fullName evidence="1">Uncharacterized protein</fullName>
    </submittedName>
</protein>
<dbReference type="Proteomes" id="UP001356095">
    <property type="component" value="Unassembled WGS sequence"/>
</dbReference>
<gene>
    <name evidence="1" type="ORF">Q8791_12125</name>
</gene>
<sequence length="75" mass="8966">MKWNPAHDRGQQQVAAALTRDHRPYWWVRWSYPNRWWEAYFTGPATVAPLRSTDPVDLSQRMRSTLKELAKGRLR</sequence>
<accession>A0ABU7K6U1</accession>